<protein>
    <submittedName>
        <fullName evidence="2">Uncharacterized protein</fullName>
    </submittedName>
</protein>
<accession>A0A821SLH3</accession>
<sequence length="312" mass="34138">MSSKTDVSAHAPTGCKGTRYSYVCSFQSWITALKEHIAYSGHYLWAGAAPDAAKEATEDLEDECKPLGSMQDSLTAANNHMALMENQMNECEAILRALDKTRQGNSLQHSAYMRFQHVHGSGQAALQALRHCIALVAQTRDRDASALANELERNRVLEEALAALARTHHALEMSVAEELTGVSISSKRKKKAPRTPNESRDNFFDVYDDSEEDDDTLVTAGLCSPLGALSPWGSSPDLTRRTPVGSDNGDVTPTNENQEMDHRLSGSGSPQSIHTAISPCSSRGTLVSQDGHVYRNARTYRKNYVPSSKWSL</sequence>
<dbReference type="OrthoDB" id="416222at2759"/>
<evidence type="ECO:0000256" key="1">
    <source>
        <dbReference type="SAM" id="MobiDB-lite"/>
    </source>
</evidence>
<dbReference type="Proteomes" id="UP000663880">
    <property type="component" value="Unassembled WGS sequence"/>
</dbReference>
<name>A0A821SLH3_9NEOP</name>
<feature type="compositionally biased region" description="Polar residues" evidence="1">
    <location>
        <begin position="266"/>
        <end position="284"/>
    </location>
</feature>
<dbReference type="AlphaFoldDB" id="A0A821SLH3"/>
<keyword evidence="3" id="KW-1185">Reference proteome</keyword>
<dbReference type="EMBL" id="CAJOBZ010000020">
    <property type="protein sequence ID" value="CAF4861615.1"/>
    <property type="molecule type" value="Genomic_DNA"/>
</dbReference>
<proteinExistence type="predicted"/>
<organism evidence="2 3">
    <name type="scientific">Pieris macdunnoughi</name>
    <dbReference type="NCBI Taxonomy" id="345717"/>
    <lineage>
        <taxon>Eukaryota</taxon>
        <taxon>Metazoa</taxon>
        <taxon>Ecdysozoa</taxon>
        <taxon>Arthropoda</taxon>
        <taxon>Hexapoda</taxon>
        <taxon>Insecta</taxon>
        <taxon>Pterygota</taxon>
        <taxon>Neoptera</taxon>
        <taxon>Endopterygota</taxon>
        <taxon>Lepidoptera</taxon>
        <taxon>Glossata</taxon>
        <taxon>Ditrysia</taxon>
        <taxon>Papilionoidea</taxon>
        <taxon>Pieridae</taxon>
        <taxon>Pierinae</taxon>
        <taxon>Pieris</taxon>
    </lineage>
</organism>
<feature type="region of interest" description="Disordered" evidence="1">
    <location>
        <begin position="181"/>
        <end position="208"/>
    </location>
</feature>
<reference evidence="2" key="1">
    <citation type="submission" date="2021-02" db="EMBL/GenBank/DDBJ databases">
        <authorList>
            <person name="Steward A R."/>
        </authorList>
    </citation>
    <scope>NUCLEOTIDE SEQUENCE</scope>
</reference>
<gene>
    <name evidence="2" type="ORF">PMACD_LOCUS7955</name>
</gene>
<comment type="caution">
    <text evidence="2">The sequence shown here is derived from an EMBL/GenBank/DDBJ whole genome shotgun (WGS) entry which is preliminary data.</text>
</comment>
<evidence type="ECO:0000313" key="2">
    <source>
        <dbReference type="EMBL" id="CAF4861615.1"/>
    </source>
</evidence>
<feature type="region of interest" description="Disordered" evidence="1">
    <location>
        <begin position="232"/>
        <end position="284"/>
    </location>
</feature>
<evidence type="ECO:0000313" key="3">
    <source>
        <dbReference type="Proteomes" id="UP000663880"/>
    </source>
</evidence>